<evidence type="ECO:0000313" key="3">
    <source>
        <dbReference type="EMBL" id="MEL0629934.1"/>
    </source>
</evidence>
<evidence type="ECO:0000259" key="2">
    <source>
        <dbReference type="Pfam" id="PF18818"/>
    </source>
</evidence>
<protein>
    <submittedName>
        <fullName evidence="3">Zincin-like metallopeptidase domain-containing protein</fullName>
    </submittedName>
</protein>
<dbReference type="InterPro" id="IPR041459">
    <property type="entry name" value="MPTase-PolyVal"/>
</dbReference>
<evidence type="ECO:0000313" key="4">
    <source>
        <dbReference type="Proteomes" id="UP001369082"/>
    </source>
</evidence>
<feature type="domain" description="Polyvalent protein metallopeptidase" evidence="2">
    <location>
        <begin position="225"/>
        <end position="349"/>
    </location>
</feature>
<keyword evidence="4" id="KW-1185">Reference proteome</keyword>
<organism evidence="3 4">
    <name type="scientific">Psychromonas aquatilis</name>
    <dbReference type="NCBI Taxonomy" id="2005072"/>
    <lineage>
        <taxon>Bacteria</taxon>
        <taxon>Pseudomonadati</taxon>
        <taxon>Pseudomonadota</taxon>
        <taxon>Gammaproteobacteria</taxon>
        <taxon>Alteromonadales</taxon>
        <taxon>Psychromonadaceae</taxon>
        <taxon>Psychromonas</taxon>
    </lineage>
</organism>
<accession>A0ABU9GRK3</accession>
<dbReference type="Pfam" id="PF18818">
    <property type="entry name" value="MPTase-PolyVal"/>
    <property type="match status" value="1"/>
</dbReference>
<sequence length="508" mass="58712">MADINKKKKYKPGKKWNKNGAKKPSANEIVLTKLKKIMSTPRGEWDESDDDIKVSFYKSKVSGQMLNFDNKPYSGLNTLLLEDAMHDLDKNVGCFATGLQLNEYFKKNKDLIEKTDDFDPEKPLKGLSAVSPIFKWNKTYYKDGKAITDEDRIKELDLLSKRELEDRDISKYQGMKRVSSVFAIEDLKEHFPKEFIDERPYFKKAEELSELRMNPEKESEYFCEMAEIIIKASEVEVIEKEGSNRAYYSPMEDHIVIPPRHRFESDEARLAVILHELSHSTGHSSRLNRDFAKKEVNGKKEKNFEVKYASEEVIAETSTAFLTARFGIKSFNSHAKYIQGYCNTICANNNEKALIRLSTKAMAAANYLGDKVDAYMLKLEQEVKLKAEIDQDLTPKDLIVDGAFVIQTVALSKNPEKTFKVAIDINERENLLVDNAELFNEYQNDKHSNVEPEELEKTLKDNLKGAILIQYDENKEFLKSQEIKRNEYKETNRNEIKAKNETMSLKYK</sequence>
<proteinExistence type="predicted"/>
<name>A0ABU9GRK3_9GAMM</name>
<feature type="region of interest" description="Disordered" evidence="1">
    <location>
        <begin position="1"/>
        <end position="24"/>
    </location>
</feature>
<evidence type="ECO:0000256" key="1">
    <source>
        <dbReference type="SAM" id="MobiDB-lite"/>
    </source>
</evidence>
<gene>
    <name evidence="3" type="ORF">V6256_09990</name>
</gene>
<dbReference type="RefSeq" id="WP_341598067.1">
    <property type="nucleotide sequence ID" value="NZ_JBAKAZ010000035.1"/>
</dbReference>
<reference evidence="3 4" key="1">
    <citation type="submission" date="2024-02" db="EMBL/GenBank/DDBJ databases">
        <title>Bacteria isolated from the canopy kelp, Nereocystis luetkeana.</title>
        <authorList>
            <person name="Pfister C.A."/>
            <person name="Younker I.T."/>
            <person name="Light S.H."/>
        </authorList>
    </citation>
    <scope>NUCLEOTIDE SEQUENCE [LARGE SCALE GENOMIC DNA]</scope>
    <source>
        <strain evidence="3 4">TI.1.05</strain>
    </source>
</reference>
<feature type="compositionally biased region" description="Basic residues" evidence="1">
    <location>
        <begin position="1"/>
        <end position="21"/>
    </location>
</feature>
<dbReference type="EMBL" id="JBAKAZ010000035">
    <property type="protein sequence ID" value="MEL0629934.1"/>
    <property type="molecule type" value="Genomic_DNA"/>
</dbReference>
<dbReference type="Proteomes" id="UP001369082">
    <property type="component" value="Unassembled WGS sequence"/>
</dbReference>
<comment type="caution">
    <text evidence="3">The sequence shown here is derived from an EMBL/GenBank/DDBJ whole genome shotgun (WGS) entry which is preliminary data.</text>
</comment>